<accession>A0A1K1T3G1</accession>
<gene>
    <name evidence="2" type="ORF">SAMN05661012_06720</name>
</gene>
<dbReference type="AlphaFoldDB" id="A0A1K1T3G1"/>
<organism evidence="2 3">
    <name type="scientific">Chitinophaga sancti</name>
    <dbReference type="NCBI Taxonomy" id="1004"/>
    <lineage>
        <taxon>Bacteria</taxon>
        <taxon>Pseudomonadati</taxon>
        <taxon>Bacteroidota</taxon>
        <taxon>Chitinophagia</taxon>
        <taxon>Chitinophagales</taxon>
        <taxon>Chitinophagaceae</taxon>
        <taxon>Chitinophaga</taxon>
    </lineage>
</organism>
<evidence type="ECO:0000256" key="1">
    <source>
        <dbReference type="SAM" id="Phobius"/>
    </source>
</evidence>
<dbReference type="Proteomes" id="UP000183788">
    <property type="component" value="Unassembled WGS sequence"/>
</dbReference>
<proteinExistence type="predicted"/>
<evidence type="ECO:0000313" key="2">
    <source>
        <dbReference type="EMBL" id="SFW91060.1"/>
    </source>
</evidence>
<name>A0A1K1T3G1_9BACT</name>
<keyword evidence="1" id="KW-1133">Transmembrane helix</keyword>
<dbReference type="STRING" id="1004.SAMN05661012_06720"/>
<protein>
    <submittedName>
        <fullName evidence="2">Uncharacterized protein</fullName>
    </submittedName>
</protein>
<feature type="transmembrane region" description="Helical" evidence="1">
    <location>
        <begin position="12"/>
        <end position="31"/>
    </location>
</feature>
<feature type="transmembrane region" description="Helical" evidence="1">
    <location>
        <begin position="51"/>
        <end position="70"/>
    </location>
</feature>
<dbReference type="EMBL" id="FPIZ01000061">
    <property type="protein sequence ID" value="SFW91060.1"/>
    <property type="molecule type" value="Genomic_DNA"/>
</dbReference>
<sequence length="85" mass="9626">MIQRLGYFIHKWGYLISVAIGVILIISTIGLDIRGVTEVEYYDESRSHTVLPMPIEANYFVGVLIISFGIKKEWISELPVQLGKS</sequence>
<keyword evidence="1" id="KW-0812">Transmembrane</keyword>
<keyword evidence="1" id="KW-0472">Membrane</keyword>
<reference evidence="2 3" key="1">
    <citation type="submission" date="2016-11" db="EMBL/GenBank/DDBJ databases">
        <authorList>
            <person name="Jaros S."/>
            <person name="Januszkiewicz K."/>
            <person name="Wedrychowicz H."/>
        </authorList>
    </citation>
    <scope>NUCLEOTIDE SEQUENCE [LARGE SCALE GENOMIC DNA]</scope>
    <source>
        <strain evidence="2 3">DSM 784</strain>
    </source>
</reference>
<evidence type="ECO:0000313" key="3">
    <source>
        <dbReference type="Proteomes" id="UP000183788"/>
    </source>
</evidence>